<accession>A0A6C0BYV3</accession>
<protein>
    <submittedName>
        <fullName evidence="1">Uncharacterized protein</fullName>
    </submittedName>
</protein>
<proteinExistence type="predicted"/>
<organism evidence="1">
    <name type="scientific">viral metagenome</name>
    <dbReference type="NCBI Taxonomy" id="1070528"/>
    <lineage>
        <taxon>unclassified sequences</taxon>
        <taxon>metagenomes</taxon>
        <taxon>organismal metagenomes</taxon>
    </lineage>
</organism>
<name>A0A6C0BYV3_9ZZZZ</name>
<dbReference type="AlphaFoldDB" id="A0A6C0BYV3"/>
<evidence type="ECO:0000313" key="1">
    <source>
        <dbReference type="EMBL" id="QHS97527.1"/>
    </source>
</evidence>
<dbReference type="EMBL" id="MN739300">
    <property type="protein sequence ID" value="QHS97527.1"/>
    <property type="molecule type" value="Genomic_DNA"/>
</dbReference>
<sequence>MLGYVIERREESSQLLGVERYILDTWLNIVNSSSPLQLGNVVLYSFSDIDVDSPLPSRHLQSPQQSENTFDFVGEAGLYNWKAGEVYVNFANDRLGGGLLDERGWVQEEILSFCSTIFPLLVILRLNQQIITSLLRCPRLFSFRHIFDIRRQFYGGPYKQTLRRADTFKENWVLRSDYPAADVHRLRLPAINRSRPANARVPYDTMIDVAIKGFYQAIKQAKSPNQLIIHTGHWGGGAFENSQASVLILQCWALHHCIQRTKTTLHIILHYHDLAPIFFVKTQPK</sequence>
<reference evidence="1" key="1">
    <citation type="journal article" date="2020" name="Nature">
        <title>Giant virus diversity and host interactions through global metagenomics.</title>
        <authorList>
            <person name="Schulz F."/>
            <person name="Roux S."/>
            <person name="Paez-Espino D."/>
            <person name="Jungbluth S."/>
            <person name="Walsh D.A."/>
            <person name="Denef V.J."/>
            <person name="McMahon K.D."/>
            <person name="Konstantinidis K.T."/>
            <person name="Eloe-Fadrosh E.A."/>
            <person name="Kyrpides N.C."/>
            <person name="Woyke T."/>
        </authorList>
    </citation>
    <scope>NUCLEOTIDE SEQUENCE</scope>
    <source>
        <strain evidence="1">GVMAG-M-3300020182-33</strain>
    </source>
</reference>